<dbReference type="Proteomes" id="UP000030392">
    <property type="component" value="Unassembled WGS sequence"/>
</dbReference>
<dbReference type="Gene3D" id="1.10.287.110">
    <property type="entry name" value="DnaJ domain"/>
    <property type="match status" value="1"/>
</dbReference>
<dbReference type="PANTHER" id="PTHR43096:SF52">
    <property type="entry name" value="DNAJ HOMOLOG 1, MITOCHONDRIAL-RELATED"/>
    <property type="match status" value="1"/>
</dbReference>
<sequence length="311" mass="35579">MELNGFKDYFKILGISRNATDQEIKSSFRKLARQFHPDLHPHDQKAESEFKEINEAYEILSDEAKKKSYEQHLSYWFKKRAGKSRDFSSENNDNQFDEYLNFDDFLSDLIGRFSEVSQDIYSNISSNKNAQSLNLDAEFNLQISFLEALNGAKKNLLVNDERIEVTIPQGIETGSKIRIKNKGNIQSGKGKRGDLLIEVSVKSHPIWKVKGLDVYADLPLSLDEFALGANIMVVSPQGDTYLSIPSGSLPEQKLRLQGQGLHNLDTQGDLFFTLKLKLPENWSADELRLLEKLRSVRIDEPRSSWFEKART</sequence>
<reference evidence="4" key="1">
    <citation type="journal article" date="2014" name="Sci. Data">
        <title>Genomes of diverse isolates of the marine cyanobacterium Prochlorococcus.</title>
        <authorList>
            <person name="Biller S."/>
            <person name="Berube P."/>
            <person name="Thompson J."/>
            <person name="Kelly L."/>
            <person name="Roggensack S."/>
            <person name="Awad L."/>
            <person name="Roache-Johnson K."/>
            <person name="Ding H."/>
            <person name="Giovannoni S.J."/>
            <person name="Moore L.R."/>
            <person name="Chisholm S.W."/>
        </authorList>
    </citation>
    <scope>NUCLEOTIDE SEQUENCE [LARGE SCALE GENOMIC DNA]</scope>
    <source>
        <strain evidence="4">PAC1</strain>
    </source>
</reference>
<dbReference type="Pfam" id="PF00226">
    <property type="entry name" value="DnaJ"/>
    <property type="match status" value="1"/>
</dbReference>
<dbReference type="SMART" id="SM00271">
    <property type="entry name" value="DnaJ"/>
    <property type="match status" value="1"/>
</dbReference>
<dbReference type="InterPro" id="IPR008971">
    <property type="entry name" value="HSP40/DnaJ_pept-bd"/>
</dbReference>
<comment type="caution">
    <text evidence="3">The sequence shown here is derived from an EMBL/GenBank/DDBJ whole genome shotgun (WGS) entry which is preliminary data.</text>
</comment>
<dbReference type="GO" id="GO:0005737">
    <property type="term" value="C:cytoplasm"/>
    <property type="evidence" value="ECO:0007669"/>
    <property type="project" value="TreeGrafter"/>
</dbReference>
<dbReference type="CDD" id="cd06257">
    <property type="entry name" value="DnaJ"/>
    <property type="match status" value="1"/>
</dbReference>
<gene>
    <name evidence="3" type="ORF">EV03_0367</name>
</gene>
<evidence type="ECO:0000259" key="2">
    <source>
        <dbReference type="PROSITE" id="PS50076"/>
    </source>
</evidence>
<dbReference type="PANTHER" id="PTHR43096">
    <property type="entry name" value="DNAJ HOMOLOG 1, MITOCHONDRIAL-RELATED"/>
    <property type="match status" value="1"/>
</dbReference>
<dbReference type="InterPro" id="IPR018253">
    <property type="entry name" value="DnaJ_domain_CS"/>
</dbReference>
<dbReference type="PRINTS" id="PR00625">
    <property type="entry name" value="JDOMAIN"/>
</dbReference>
<proteinExistence type="predicted"/>
<dbReference type="InterPro" id="IPR001623">
    <property type="entry name" value="DnaJ_domain"/>
</dbReference>
<evidence type="ECO:0000313" key="3">
    <source>
        <dbReference type="EMBL" id="KGG21629.1"/>
    </source>
</evidence>
<dbReference type="CDD" id="cd10747">
    <property type="entry name" value="DnaJ_C"/>
    <property type="match status" value="1"/>
</dbReference>
<dbReference type="Gene3D" id="2.60.260.20">
    <property type="entry name" value="Urease metallochaperone UreE, N-terminal domain"/>
    <property type="match status" value="2"/>
</dbReference>
<feature type="domain" description="J" evidence="2">
    <location>
        <begin position="8"/>
        <end position="73"/>
    </location>
</feature>
<dbReference type="PROSITE" id="PS00636">
    <property type="entry name" value="DNAJ_1"/>
    <property type="match status" value="1"/>
</dbReference>
<organism evidence="3 4">
    <name type="scientific">Prochlorococcus marinus str. PAC1</name>
    <dbReference type="NCBI Taxonomy" id="59924"/>
    <lineage>
        <taxon>Bacteria</taxon>
        <taxon>Bacillati</taxon>
        <taxon>Cyanobacteriota</taxon>
        <taxon>Cyanophyceae</taxon>
        <taxon>Synechococcales</taxon>
        <taxon>Prochlorococcaceae</taxon>
        <taxon>Prochlorococcus</taxon>
    </lineage>
</organism>
<evidence type="ECO:0000256" key="1">
    <source>
        <dbReference type="ARBA" id="ARBA00023186"/>
    </source>
</evidence>
<protein>
    <submittedName>
        <fullName evidence="3">DnaJ-class molecular chaperone CbpA</fullName>
    </submittedName>
</protein>
<dbReference type="InterPro" id="IPR036869">
    <property type="entry name" value="J_dom_sf"/>
</dbReference>
<dbReference type="SUPFAM" id="SSF46565">
    <property type="entry name" value="Chaperone J-domain"/>
    <property type="match status" value="1"/>
</dbReference>
<dbReference type="SUPFAM" id="SSF49493">
    <property type="entry name" value="HSP40/DnaJ peptide-binding domain"/>
    <property type="match status" value="2"/>
</dbReference>
<name>A0A0A2CAL6_PROMR</name>
<dbReference type="PROSITE" id="PS50076">
    <property type="entry name" value="DNAJ_2"/>
    <property type="match status" value="1"/>
</dbReference>
<dbReference type="GO" id="GO:0042026">
    <property type="term" value="P:protein refolding"/>
    <property type="evidence" value="ECO:0007669"/>
    <property type="project" value="TreeGrafter"/>
</dbReference>
<dbReference type="GO" id="GO:0051082">
    <property type="term" value="F:unfolded protein binding"/>
    <property type="evidence" value="ECO:0007669"/>
    <property type="project" value="InterPro"/>
</dbReference>
<dbReference type="Pfam" id="PF01556">
    <property type="entry name" value="DnaJ_C"/>
    <property type="match status" value="1"/>
</dbReference>
<keyword evidence="1" id="KW-0143">Chaperone</keyword>
<accession>A0A0A2CAL6</accession>
<dbReference type="InterPro" id="IPR002939">
    <property type="entry name" value="DnaJ_C"/>
</dbReference>
<dbReference type="AlphaFoldDB" id="A0A0A2CAL6"/>
<evidence type="ECO:0000313" key="4">
    <source>
        <dbReference type="Proteomes" id="UP000030392"/>
    </source>
</evidence>
<dbReference type="EMBL" id="JNAX01000005">
    <property type="protein sequence ID" value="KGG21629.1"/>
    <property type="molecule type" value="Genomic_DNA"/>
</dbReference>
<dbReference type="RefSeq" id="WP_036904615.1">
    <property type="nucleotide sequence ID" value="NZ_CP138967.1"/>
</dbReference>